<name>A0A427XIP8_9TREE</name>
<evidence type="ECO:0000313" key="2">
    <source>
        <dbReference type="EMBL" id="RSH78644.1"/>
    </source>
</evidence>
<dbReference type="Proteomes" id="UP000279236">
    <property type="component" value="Unassembled WGS sequence"/>
</dbReference>
<comment type="caution">
    <text evidence="2">The sequence shown here is derived from an EMBL/GenBank/DDBJ whole genome shotgun (WGS) entry which is preliminary data.</text>
</comment>
<feature type="compositionally biased region" description="Pro residues" evidence="1">
    <location>
        <begin position="1"/>
        <end position="10"/>
    </location>
</feature>
<sequence>MSAVPLPSPPTQTIHSIATAPSSSTLPTPLALPGPLASSSSSAPAWPYTAPCSEGNPYSPPQPAFVFLPRSPVLPPTPVSEYGAPAAAAVHSPTARLTTLADLLIHAPGSKRKRPISHVDGIAVGCILNSSSGDTAHVQNPAASAFKTPSERTVLTPRRLKQDKEQVGSLGGGFSGGQRGWAWRLGDKESEACGGQVPQTDADLPAFQDHSSTPLHAAAVDLQHGR</sequence>
<dbReference type="AlphaFoldDB" id="A0A427XIP8"/>
<gene>
    <name evidence="2" type="ORF">EHS24_002373</name>
</gene>
<dbReference type="GeneID" id="39586916"/>
<reference evidence="2 3" key="1">
    <citation type="submission" date="2018-11" db="EMBL/GenBank/DDBJ databases">
        <title>Genome sequence of Apiotrichum porosum DSM 27194.</title>
        <authorList>
            <person name="Aliyu H."/>
            <person name="Gorte O."/>
            <person name="Ochsenreither K."/>
        </authorList>
    </citation>
    <scope>NUCLEOTIDE SEQUENCE [LARGE SCALE GENOMIC DNA]</scope>
    <source>
        <strain evidence="2 3">DSM 27194</strain>
    </source>
</reference>
<organism evidence="2 3">
    <name type="scientific">Apiotrichum porosum</name>
    <dbReference type="NCBI Taxonomy" id="105984"/>
    <lineage>
        <taxon>Eukaryota</taxon>
        <taxon>Fungi</taxon>
        <taxon>Dikarya</taxon>
        <taxon>Basidiomycota</taxon>
        <taxon>Agaricomycotina</taxon>
        <taxon>Tremellomycetes</taxon>
        <taxon>Trichosporonales</taxon>
        <taxon>Trichosporonaceae</taxon>
        <taxon>Apiotrichum</taxon>
    </lineage>
</organism>
<dbReference type="EMBL" id="RSCE01000012">
    <property type="protein sequence ID" value="RSH78644.1"/>
    <property type="molecule type" value="Genomic_DNA"/>
</dbReference>
<accession>A0A427XIP8</accession>
<feature type="compositionally biased region" description="Low complexity" evidence="1">
    <location>
        <begin position="18"/>
        <end position="45"/>
    </location>
</feature>
<evidence type="ECO:0000313" key="3">
    <source>
        <dbReference type="Proteomes" id="UP000279236"/>
    </source>
</evidence>
<dbReference type="RefSeq" id="XP_028473791.1">
    <property type="nucleotide sequence ID" value="XM_028618113.1"/>
</dbReference>
<proteinExistence type="predicted"/>
<protein>
    <submittedName>
        <fullName evidence="2">Uncharacterized protein</fullName>
    </submittedName>
</protein>
<keyword evidence="3" id="KW-1185">Reference proteome</keyword>
<evidence type="ECO:0000256" key="1">
    <source>
        <dbReference type="SAM" id="MobiDB-lite"/>
    </source>
</evidence>
<feature type="region of interest" description="Disordered" evidence="1">
    <location>
        <begin position="1"/>
        <end position="45"/>
    </location>
</feature>